<evidence type="ECO:0000256" key="2">
    <source>
        <dbReference type="ARBA" id="ARBA00023125"/>
    </source>
</evidence>
<keyword evidence="2" id="KW-0238">DNA-binding</keyword>
<dbReference type="EMBL" id="JAJTTC010000005">
    <property type="protein sequence ID" value="MCF0063740.1"/>
    <property type="molecule type" value="Genomic_DNA"/>
</dbReference>
<keyword evidence="3" id="KW-0804">Transcription</keyword>
<feature type="domain" description="HTH araC/xylS-type" evidence="4">
    <location>
        <begin position="236"/>
        <end position="334"/>
    </location>
</feature>
<dbReference type="Pfam" id="PF12625">
    <property type="entry name" value="Arabinose_bd"/>
    <property type="match status" value="1"/>
</dbReference>
<dbReference type="GO" id="GO:0003700">
    <property type="term" value="F:DNA-binding transcription factor activity"/>
    <property type="evidence" value="ECO:0007669"/>
    <property type="project" value="InterPro"/>
</dbReference>
<gene>
    <name evidence="5" type="ORF">LXM26_19660</name>
</gene>
<dbReference type="Pfam" id="PF12833">
    <property type="entry name" value="HTH_18"/>
    <property type="match status" value="1"/>
</dbReference>
<evidence type="ECO:0000256" key="3">
    <source>
        <dbReference type="ARBA" id="ARBA00023163"/>
    </source>
</evidence>
<dbReference type="GO" id="GO:0005829">
    <property type="term" value="C:cytosol"/>
    <property type="evidence" value="ECO:0007669"/>
    <property type="project" value="TreeGrafter"/>
</dbReference>
<evidence type="ECO:0000313" key="6">
    <source>
        <dbReference type="Proteomes" id="UP001139000"/>
    </source>
</evidence>
<keyword evidence="6" id="KW-1185">Reference proteome</keyword>
<dbReference type="PANTHER" id="PTHR47894:SF1">
    <property type="entry name" value="HTH-TYPE TRANSCRIPTIONAL REGULATOR VQSM"/>
    <property type="match status" value="1"/>
</dbReference>
<dbReference type="InterPro" id="IPR018060">
    <property type="entry name" value="HTH_AraC"/>
</dbReference>
<protein>
    <submittedName>
        <fullName evidence="5">AraC family transcriptional regulator</fullName>
    </submittedName>
</protein>
<dbReference type="RefSeq" id="WP_234656670.1">
    <property type="nucleotide sequence ID" value="NZ_CP094997.1"/>
</dbReference>
<name>A0A9X1PNP7_9BACT</name>
<keyword evidence="1" id="KW-0805">Transcription regulation</keyword>
<sequence length="336" mass="37733">MYATIRVLRNIMYAARENGGNLIRLCGSLGIVPADLSNGEKRIEGVRPVIDLWTEVISSTKDPAFGLHLGLKSNPSTFGVLGYLMQSCETFGDAMKEIDRYQKTVSGWITYEFVSGKECELIFSVNPLWWHASPHTARQAIDSAMSGALSYIRILTGQRIYPVSAELTSDKVFSKAVYENVFQCALKLGSDKNRLTFSKALFGMPLVGHDESLYATFAQTLQQQYAGLAQPEKFTDRVRSTIIQDFYGKIPSLEIIAAQMNVSERSFQRKLQQEHETYRSLGMKIKHELALNLLRNTNATVHAISEVLGYTEPSAFHRAFKNWTNTSPVQKKLSLE</sequence>
<reference evidence="5" key="1">
    <citation type="submission" date="2021-12" db="EMBL/GenBank/DDBJ databases">
        <title>Novel species in genus Dyadobacter.</title>
        <authorList>
            <person name="Ma C."/>
        </authorList>
    </citation>
    <scope>NUCLEOTIDE SEQUENCE</scope>
    <source>
        <strain evidence="5">LJ419</strain>
    </source>
</reference>
<evidence type="ECO:0000313" key="5">
    <source>
        <dbReference type="EMBL" id="MCF0063740.1"/>
    </source>
</evidence>
<dbReference type="GO" id="GO:0000976">
    <property type="term" value="F:transcription cis-regulatory region binding"/>
    <property type="evidence" value="ECO:0007669"/>
    <property type="project" value="TreeGrafter"/>
</dbReference>
<dbReference type="InterPro" id="IPR032687">
    <property type="entry name" value="AraC-type_N"/>
</dbReference>
<dbReference type="SUPFAM" id="SSF46689">
    <property type="entry name" value="Homeodomain-like"/>
    <property type="match status" value="1"/>
</dbReference>
<dbReference type="SMART" id="SM00342">
    <property type="entry name" value="HTH_ARAC"/>
    <property type="match status" value="1"/>
</dbReference>
<dbReference type="Gene3D" id="1.10.10.60">
    <property type="entry name" value="Homeodomain-like"/>
    <property type="match status" value="1"/>
</dbReference>
<evidence type="ECO:0000256" key="1">
    <source>
        <dbReference type="ARBA" id="ARBA00023015"/>
    </source>
</evidence>
<dbReference type="PROSITE" id="PS01124">
    <property type="entry name" value="HTH_ARAC_FAMILY_2"/>
    <property type="match status" value="1"/>
</dbReference>
<dbReference type="AlphaFoldDB" id="A0A9X1PNP7"/>
<comment type="caution">
    <text evidence="5">The sequence shown here is derived from an EMBL/GenBank/DDBJ whole genome shotgun (WGS) entry which is preliminary data.</text>
</comment>
<organism evidence="5 6">
    <name type="scientific">Dyadobacter chenwenxiniae</name>
    <dbReference type="NCBI Taxonomy" id="2906456"/>
    <lineage>
        <taxon>Bacteria</taxon>
        <taxon>Pseudomonadati</taxon>
        <taxon>Bacteroidota</taxon>
        <taxon>Cytophagia</taxon>
        <taxon>Cytophagales</taxon>
        <taxon>Spirosomataceae</taxon>
        <taxon>Dyadobacter</taxon>
    </lineage>
</organism>
<dbReference type="PANTHER" id="PTHR47894">
    <property type="entry name" value="HTH-TYPE TRANSCRIPTIONAL REGULATOR GADX"/>
    <property type="match status" value="1"/>
</dbReference>
<evidence type="ECO:0000259" key="4">
    <source>
        <dbReference type="PROSITE" id="PS01124"/>
    </source>
</evidence>
<dbReference type="Proteomes" id="UP001139000">
    <property type="component" value="Unassembled WGS sequence"/>
</dbReference>
<accession>A0A9X1PNP7</accession>
<proteinExistence type="predicted"/>
<dbReference type="InterPro" id="IPR009057">
    <property type="entry name" value="Homeodomain-like_sf"/>
</dbReference>